<keyword evidence="4" id="KW-0472">Membrane</keyword>
<dbReference type="Gene3D" id="1.10.470.10">
    <property type="entry name" value="Variant Surface Glycoprotein, subunit A, domain 2"/>
    <property type="match status" value="1"/>
</dbReference>
<dbReference type="InterPro" id="IPR001812">
    <property type="entry name" value="Trypano_VSG_A_N_dom"/>
</dbReference>
<dbReference type="SUPFAM" id="SSF58087">
    <property type="entry name" value="Variant surface glycoprotein (N-terminal domain)"/>
    <property type="match status" value="1"/>
</dbReference>
<name>A0A1J0R6S7_9TRYP</name>
<evidence type="ECO:0000256" key="7">
    <source>
        <dbReference type="SAM" id="MobiDB-lite"/>
    </source>
</evidence>
<comment type="subcellular location">
    <subcellularLocation>
        <location evidence="1">Cell membrane</location>
        <topology evidence="1">Lipid-anchor</topology>
        <topology evidence="1">GPI-anchor</topology>
    </subcellularLocation>
</comment>
<evidence type="ECO:0000256" key="8">
    <source>
        <dbReference type="SAM" id="SignalP"/>
    </source>
</evidence>
<evidence type="ECO:0000313" key="10">
    <source>
        <dbReference type="EMBL" id="APD73528.1"/>
    </source>
</evidence>
<sequence length="423" mass="45810">MVSTLQTTLIAAILTAAAMHSRMAHGAVGQGLLKKTWSPICGLTKELGTIANQVYRDTTTILSEITTLQRQAIRSRIFSRIKHNTKEGPAGIIIAEYFDRRAFKAIDNLRSAGMQGAIDATRAVSYLKGRIDEAMMLLAQSSSSTNNGCLIGTTAEQGKTYSAKQIDGVDCPLELQDLTTTARTTEHLYDAGYKKLLSGTETANTYTAANGNHKCHLLDGGAGKLAATQQFTNSHTPFAGYITVTAGGANIVLAALNDLKTASADHIKAWKHAFEAAKQVPNSQTMEANNETTALDSRTTLADAVMKLTRPNAQGTDPDLGQTLTSYFGGKEADKLKVLTDAIDNVQIPKDIAQRPTQMRLGDISDIDELYSILSYYDRQAAQTIQDLRTQLDTANKKKDPKSAEEKEKVCNEAKDDKEACKN</sequence>
<evidence type="ECO:0000256" key="5">
    <source>
        <dbReference type="ARBA" id="ARBA00023180"/>
    </source>
</evidence>
<feature type="signal peptide" evidence="8">
    <location>
        <begin position="1"/>
        <end position="26"/>
    </location>
</feature>
<evidence type="ECO:0000256" key="4">
    <source>
        <dbReference type="ARBA" id="ARBA00023136"/>
    </source>
</evidence>
<evidence type="ECO:0000256" key="6">
    <source>
        <dbReference type="ARBA" id="ARBA00023288"/>
    </source>
</evidence>
<dbReference type="AlphaFoldDB" id="A0A1J0R6S7"/>
<keyword evidence="3" id="KW-0336">GPI-anchor</keyword>
<evidence type="ECO:0000259" key="9">
    <source>
        <dbReference type="Pfam" id="PF00913"/>
    </source>
</evidence>
<feature type="chain" id="PRO_5012475572" evidence="8">
    <location>
        <begin position="27"/>
        <end position="423"/>
    </location>
</feature>
<dbReference type="GO" id="GO:0098552">
    <property type="term" value="C:side of membrane"/>
    <property type="evidence" value="ECO:0007669"/>
    <property type="project" value="UniProtKB-KW"/>
</dbReference>
<feature type="region of interest" description="Disordered" evidence="7">
    <location>
        <begin position="394"/>
        <end position="423"/>
    </location>
</feature>
<dbReference type="VEuPathDB" id="TriTrypDB:Tb11.v5.0362"/>
<keyword evidence="5" id="KW-0325">Glycoprotein</keyword>
<evidence type="ECO:0000256" key="1">
    <source>
        <dbReference type="ARBA" id="ARBA00004609"/>
    </source>
</evidence>
<evidence type="ECO:0000256" key="2">
    <source>
        <dbReference type="ARBA" id="ARBA00022475"/>
    </source>
</evidence>
<dbReference type="GO" id="GO:0042783">
    <property type="term" value="P:symbiont-mediated evasion of host immune response"/>
    <property type="evidence" value="ECO:0007669"/>
    <property type="project" value="InterPro"/>
</dbReference>
<organism evidence="10">
    <name type="scientific">Trypanosoma brucei</name>
    <dbReference type="NCBI Taxonomy" id="5691"/>
    <lineage>
        <taxon>Eukaryota</taxon>
        <taxon>Discoba</taxon>
        <taxon>Euglenozoa</taxon>
        <taxon>Kinetoplastea</taxon>
        <taxon>Metakinetoplastina</taxon>
        <taxon>Trypanosomatida</taxon>
        <taxon>Trypanosomatidae</taxon>
        <taxon>Trypanosoma</taxon>
    </lineage>
</organism>
<dbReference type="Gene3D" id="3.90.150.10">
    <property type="entry name" value="Variant Surface Glycoprotein, subunit A domain 1"/>
    <property type="match status" value="1"/>
</dbReference>
<dbReference type="Pfam" id="PF00913">
    <property type="entry name" value="Trypan_glycop"/>
    <property type="match status" value="1"/>
</dbReference>
<proteinExistence type="predicted"/>
<dbReference type="GO" id="GO:0005886">
    <property type="term" value="C:plasma membrane"/>
    <property type="evidence" value="ECO:0007669"/>
    <property type="project" value="UniProtKB-SubCell"/>
</dbReference>
<keyword evidence="8" id="KW-0732">Signal</keyword>
<accession>A0A1J0R6S7</accession>
<protein>
    <submittedName>
        <fullName evidence="10">Variant surface glycoprotein 1125.1301</fullName>
    </submittedName>
</protein>
<dbReference type="VEuPathDB" id="TriTrypDB:Tb427_000650900"/>
<feature type="compositionally biased region" description="Basic and acidic residues" evidence="7">
    <location>
        <begin position="395"/>
        <end position="423"/>
    </location>
</feature>
<dbReference type="EMBL" id="KX699572">
    <property type="protein sequence ID" value="APD73528.1"/>
    <property type="molecule type" value="Genomic_DNA"/>
</dbReference>
<feature type="domain" description="Trypanosome variant surface glycoprotein A-type N-terminal" evidence="9">
    <location>
        <begin position="16"/>
        <end position="377"/>
    </location>
</feature>
<keyword evidence="2" id="KW-1003">Cell membrane</keyword>
<evidence type="ECO:0000256" key="3">
    <source>
        <dbReference type="ARBA" id="ARBA00022622"/>
    </source>
</evidence>
<keyword evidence="6" id="KW-0449">Lipoprotein</keyword>
<reference evidence="10" key="1">
    <citation type="submission" date="2016-08" db="EMBL/GenBank/DDBJ databases">
        <title>VSG repertoire of Trypanosoma brucei EATRO 1125.</title>
        <authorList>
            <person name="Cross G.A."/>
        </authorList>
    </citation>
    <scope>NUCLEOTIDE SEQUENCE</scope>
    <source>
        <strain evidence="10">EATRO 1125</strain>
    </source>
</reference>